<keyword evidence="1 5" id="KW-0808">Transferase</keyword>
<organism evidence="5 6">
    <name type="scientific">Streptomyces silvensis</name>
    <dbReference type="NCBI Taxonomy" id="1765722"/>
    <lineage>
        <taxon>Bacteria</taxon>
        <taxon>Bacillati</taxon>
        <taxon>Actinomycetota</taxon>
        <taxon>Actinomycetes</taxon>
        <taxon>Kitasatosporales</taxon>
        <taxon>Streptomycetaceae</taxon>
        <taxon>Streptomyces</taxon>
    </lineage>
</organism>
<keyword evidence="6" id="KW-1185">Reference proteome</keyword>
<dbReference type="AlphaFoldDB" id="A0A0W7WU37"/>
<keyword evidence="2" id="KW-0012">Acyltransferase</keyword>
<dbReference type="Pfam" id="PF00583">
    <property type="entry name" value="Acetyltransf_1"/>
    <property type="match status" value="2"/>
</dbReference>
<evidence type="ECO:0000256" key="2">
    <source>
        <dbReference type="ARBA" id="ARBA00023315"/>
    </source>
</evidence>
<evidence type="ECO:0000313" key="5">
    <source>
        <dbReference type="EMBL" id="KUF14101.1"/>
    </source>
</evidence>
<evidence type="ECO:0000259" key="4">
    <source>
        <dbReference type="PROSITE" id="PS51186"/>
    </source>
</evidence>
<reference evidence="5 6" key="1">
    <citation type="submission" date="2015-12" db="EMBL/GenBank/DDBJ databases">
        <title>Draft genome sequence of Streptomyces silvensis ATCC 53525, a producer of novel hormone antagonists.</title>
        <authorList>
            <person name="Johnston C.W."/>
            <person name="Li Y."/>
            <person name="Magarvey N.A."/>
        </authorList>
    </citation>
    <scope>NUCLEOTIDE SEQUENCE [LARGE SCALE GENOMIC DNA]</scope>
    <source>
        <strain evidence="5 6">ATCC 53525</strain>
    </source>
</reference>
<dbReference type="EMBL" id="LOCL01000062">
    <property type="protein sequence ID" value="KUF14101.1"/>
    <property type="molecule type" value="Genomic_DNA"/>
</dbReference>
<feature type="region of interest" description="Disordered" evidence="3">
    <location>
        <begin position="1"/>
        <end position="20"/>
    </location>
</feature>
<evidence type="ECO:0000256" key="1">
    <source>
        <dbReference type="ARBA" id="ARBA00022679"/>
    </source>
</evidence>
<accession>A0A0W7WU37</accession>
<gene>
    <name evidence="5" type="ORF">AT728_02410</name>
</gene>
<feature type="domain" description="N-acetyltransferase" evidence="4">
    <location>
        <begin position="1"/>
        <end position="116"/>
    </location>
</feature>
<dbReference type="PANTHER" id="PTHR43877">
    <property type="entry name" value="AMINOALKYLPHOSPHONATE N-ACETYLTRANSFERASE-RELATED-RELATED"/>
    <property type="match status" value="1"/>
</dbReference>
<sequence>MTTTLRPSGPLHESTEGAKSRDYDVCVNSRPVGRIRLATHARLGPRVAEIQDLRIDEPDRRRGRATVAALAAEEVARGWGCAQIVAVVPVTASGGRTLAAALGYVERSRRMAKTLPPAPPALPLGVRARAMTPEEFTPWAEHSVRSYAKDWADRGVPEEQARAKAAADYETLLAEGLATPGNRLSVLLHDGTAVGTLWLAESDGHAFVYDVEVGPEHRGRGHGRSLMLLAEQQCLEAGKDRIGLHVFAGNTPALRLYESLGYETTEYALYKPLL</sequence>
<dbReference type="RefSeq" id="WP_058851848.1">
    <property type="nucleotide sequence ID" value="NZ_LOCL01000062.1"/>
</dbReference>
<dbReference type="OrthoDB" id="3381976at2"/>
<dbReference type="STRING" id="1765722.AT728_02410"/>
<dbReference type="GO" id="GO:0016747">
    <property type="term" value="F:acyltransferase activity, transferring groups other than amino-acyl groups"/>
    <property type="evidence" value="ECO:0007669"/>
    <property type="project" value="InterPro"/>
</dbReference>
<feature type="domain" description="N-acetyltransferase" evidence="4">
    <location>
        <begin position="126"/>
        <end position="274"/>
    </location>
</feature>
<dbReference type="PROSITE" id="PS51186">
    <property type="entry name" value="GNAT"/>
    <property type="match status" value="2"/>
</dbReference>
<evidence type="ECO:0000313" key="6">
    <source>
        <dbReference type="Proteomes" id="UP000054804"/>
    </source>
</evidence>
<dbReference type="InterPro" id="IPR016181">
    <property type="entry name" value="Acyl_CoA_acyltransferase"/>
</dbReference>
<dbReference type="Gene3D" id="3.40.630.30">
    <property type="match status" value="2"/>
</dbReference>
<evidence type="ECO:0000256" key="3">
    <source>
        <dbReference type="SAM" id="MobiDB-lite"/>
    </source>
</evidence>
<name>A0A0W7WU37_9ACTN</name>
<dbReference type="Proteomes" id="UP000054804">
    <property type="component" value="Unassembled WGS sequence"/>
</dbReference>
<proteinExistence type="predicted"/>
<dbReference type="InterPro" id="IPR000182">
    <property type="entry name" value="GNAT_dom"/>
</dbReference>
<dbReference type="PANTHER" id="PTHR43877:SF2">
    <property type="entry name" value="AMINOALKYLPHOSPHONATE N-ACETYLTRANSFERASE-RELATED"/>
    <property type="match status" value="1"/>
</dbReference>
<dbReference type="InterPro" id="IPR050832">
    <property type="entry name" value="Bact_Acetyltransf"/>
</dbReference>
<comment type="caution">
    <text evidence="5">The sequence shown here is derived from an EMBL/GenBank/DDBJ whole genome shotgun (WGS) entry which is preliminary data.</text>
</comment>
<dbReference type="SUPFAM" id="SSF55729">
    <property type="entry name" value="Acyl-CoA N-acyltransferases (Nat)"/>
    <property type="match status" value="2"/>
</dbReference>
<dbReference type="CDD" id="cd04301">
    <property type="entry name" value="NAT_SF"/>
    <property type="match status" value="1"/>
</dbReference>
<protein>
    <submittedName>
        <fullName evidence="5">Acetyltransferase</fullName>
    </submittedName>
</protein>